<dbReference type="Gene3D" id="2.110.10.10">
    <property type="entry name" value="Hemopexin-like domain"/>
    <property type="match status" value="1"/>
</dbReference>
<keyword evidence="7" id="KW-0732">Signal</keyword>
<dbReference type="PANTHER" id="PTHR10201">
    <property type="entry name" value="MATRIX METALLOPROTEINASE"/>
    <property type="match status" value="1"/>
</dbReference>
<keyword evidence="22" id="KW-1185">Reference proteome</keyword>
<dbReference type="CDD" id="cd00094">
    <property type="entry name" value="HX"/>
    <property type="match status" value="1"/>
</dbReference>
<dbReference type="PIRSF" id="PIRSF001191">
    <property type="entry name" value="Peptidase_M10A_matrix"/>
    <property type="match status" value="1"/>
</dbReference>
<dbReference type="AlphaFoldDB" id="A0A8C4RN51"/>
<dbReference type="GO" id="GO:0030198">
    <property type="term" value="P:extracellular matrix organization"/>
    <property type="evidence" value="ECO:0007669"/>
    <property type="project" value="TreeGrafter"/>
</dbReference>
<dbReference type="InterPro" id="IPR018486">
    <property type="entry name" value="Hemopexin_CS"/>
</dbReference>
<dbReference type="GeneTree" id="ENSGT00940000154907"/>
<comment type="subcellular location">
    <subcellularLocation>
        <location evidence="1">Secreted</location>
        <location evidence="1">Extracellular space</location>
        <location evidence="1">Extracellular matrix</location>
    </subcellularLocation>
</comment>
<proteinExistence type="inferred from homology"/>
<dbReference type="Ensembl" id="ENSECRT00000005005.1">
    <property type="protein sequence ID" value="ENSECRP00000004922.1"/>
    <property type="gene ID" value="ENSECRG00000003327.1"/>
</dbReference>
<evidence type="ECO:0000256" key="6">
    <source>
        <dbReference type="ARBA" id="ARBA00022723"/>
    </source>
</evidence>
<dbReference type="FunFam" id="2.110.10.10:FF:000002">
    <property type="entry name" value="Matrix metallopeptidase 3"/>
    <property type="match status" value="1"/>
</dbReference>
<evidence type="ECO:0000256" key="17">
    <source>
        <dbReference type="PIRSR" id="PIRSR621190-2"/>
    </source>
</evidence>
<keyword evidence="3" id="KW-0964">Secreted</keyword>
<feature type="domain" description="Peptidase metallopeptidase" evidence="20">
    <location>
        <begin position="84"/>
        <end position="243"/>
    </location>
</feature>
<feature type="binding site" evidence="17">
    <location>
        <position position="154"/>
    </location>
    <ligand>
        <name>Ca(2+)</name>
        <dbReference type="ChEBI" id="CHEBI:29108"/>
        <label>3</label>
    </ligand>
</feature>
<feature type="binding site" evidence="17">
    <location>
        <position position="162"/>
    </location>
    <ligand>
        <name>Zn(2+)</name>
        <dbReference type="ChEBI" id="CHEBI:29105"/>
        <label>1</label>
    </ligand>
</feature>
<keyword evidence="14" id="KW-1015">Disulfide bond</keyword>
<dbReference type="PRINTS" id="PR00138">
    <property type="entry name" value="MATRIXIN"/>
</dbReference>
<dbReference type="InterPro" id="IPR024079">
    <property type="entry name" value="MetalloPept_cat_dom_sf"/>
</dbReference>
<dbReference type="InterPro" id="IPR018487">
    <property type="entry name" value="Hemopexin-like_repeat"/>
</dbReference>
<feature type="binding site" evidence="17">
    <location>
        <position position="215"/>
    </location>
    <ligand>
        <name>Zn(2+)</name>
        <dbReference type="ChEBI" id="CHEBI:29105"/>
        <label>2</label>
        <note>catalytic</note>
    </ligand>
</feature>
<dbReference type="GO" id="GO:0008270">
    <property type="term" value="F:zinc ion binding"/>
    <property type="evidence" value="ECO:0007669"/>
    <property type="project" value="InterPro"/>
</dbReference>
<evidence type="ECO:0000256" key="16">
    <source>
        <dbReference type="PIRSR" id="PIRSR001191-2"/>
    </source>
</evidence>
<dbReference type="SUPFAM" id="SSF55486">
    <property type="entry name" value="Metalloproteases ('zincins'), catalytic domain"/>
    <property type="match status" value="1"/>
</dbReference>
<dbReference type="InterPro" id="IPR036375">
    <property type="entry name" value="Hemopexin-like_dom_sf"/>
</dbReference>
<dbReference type="Pfam" id="PF00045">
    <property type="entry name" value="Hemopexin"/>
    <property type="match status" value="1"/>
</dbReference>
<dbReference type="GO" id="GO:0006508">
    <property type="term" value="P:proteolysis"/>
    <property type="evidence" value="ECO:0007669"/>
    <property type="project" value="UniProtKB-KW"/>
</dbReference>
<keyword evidence="6 16" id="KW-0479">Metal-binding</keyword>
<comment type="similarity">
    <text evidence="2">Belongs to the peptidase M10A family.</text>
</comment>
<keyword evidence="12" id="KW-0482">Metalloprotease</keyword>
<name>A0A8C4RN51_ERPCA</name>
<dbReference type="Pfam" id="PF01471">
    <property type="entry name" value="PG_binding_1"/>
    <property type="match status" value="1"/>
</dbReference>
<keyword evidence="13" id="KW-0865">Zymogen</keyword>
<feature type="binding site" evidence="17">
    <location>
        <position position="173"/>
    </location>
    <ligand>
        <name>Ca(2+)</name>
        <dbReference type="ChEBI" id="CHEBI:29108"/>
        <label>2</label>
    </ligand>
</feature>
<feature type="binding site" evidence="17">
    <location>
        <position position="171"/>
    </location>
    <ligand>
        <name>Ca(2+)</name>
        <dbReference type="ChEBI" id="CHEBI:29108"/>
        <label>2</label>
    </ligand>
</feature>
<feature type="binding site" evidence="17">
    <location>
        <position position="147"/>
    </location>
    <ligand>
        <name>Zn(2+)</name>
        <dbReference type="ChEBI" id="CHEBI:29105"/>
        <label>1</label>
    </ligand>
</feature>
<evidence type="ECO:0000256" key="14">
    <source>
        <dbReference type="ARBA" id="ARBA00023157"/>
    </source>
</evidence>
<feature type="binding site" evidence="17">
    <location>
        <position position="180"/>
    </location>
    <ligand>
        <name>Ca(2+)</name>
        <dbReference type="ChEBI" id="CHEBI:29108"/>
        <label>1</label>
    </ligand>
</feature>
<dbReference type="PROSITE" id="PS00024">
    <property type="entry name" value="HEMOPEXIN"/>
    <property type="match status" value="1"/>
</dbReference>
<reference evidence="21" key="1">
    <citation type="submission" date="2021-06" db="EMBL/GenBank/DDBJ databases">
        <authorList>
            <consortium name="Wellcome Sanger Institute Data Sharing"/>
        </authorList>
    </citation>
    <scope>NUCLEOTIDE SEQUENCE [LARGE SCALE GENOMIC DNA]</scope>
</reference>
<feature type="active site" evidence="15">
    <location>
        <position position="198"/>
    </location>
</feature>
<evidence type="ECO:0000256" key="3">
    <source>
        <dbReference type="ARBA" id="ARBA00022525"/>
    </source>
</evidence>
<dbReference type="CDD" id="cd04278">
    <property type="entry name" value="ZnMc_MMP"/>
    <property type="match status" value="1"/>
</dbReference>
<dbReference type="SMART" id="SM00235">
    <property type="entry name" value="ZnMc"/>
    <property type="match status" value="1"/>
</dbReference>
<reference evidence="21" key="3">
    <citation type="submission" date="2025-09" db="UniProtKB">
        <authorList>
            <consortium name="Ensembl"/>
        </authorList>
    </citation>
    <scope>IDENTIFICATION</scope>
</reference>
<feature type="repeat" description="Hemopexin" evidence="19">
    <location>
        <begin position="305"/>
        <end position="351"/>
    </location>
</feature>
<feature type="repeat" description="Hemopexin" evidence="19">
    <location>
        <begin position="353"/>
        <end position="398"/>
    </location>
</feature>
<keyword evidence="11 17" id="KW-0106">Calcium</keyword>
<evidence type="ECO:0000256" key="1">
    <source>
        <dbReference type="ARBA" id="ARBA00004498"/>
    </source>
</evidence>
<evidence type="ECO:0000256" key="10">
    <source>
        <dbReference type="ARBA" id="ARBA00022833"/>
    </source>
</evidence>
<evidence type="ECO:0000256" key="5">
    <source>
        <dbReference type="ARBA" id="ARBA00022670"/>
    </source>
</evidence>
<dbReference type="GO" id="GO:0031012">
    <property type="term" value="C:extracellular matrix"/>
    <property type="evidence" value="ECO:0007669"/>
    <property type="project" value="InterPro"/>
</dbReference>
<dbReference type="SMART" id="SM00120">
    <property type="entry name" value="HX"/>
    <property type="match status" value="3"/>
</dbReference>
<evidence type="ECO:0000256" key="7">
    <source>
        <dbReference type="ARBA" id="ARBA00022729"/>
    </source>
</evidence>
<keyword evidence="5" id="KW-0645">Protease</keyword>
<dbReference type="Proteomes" id="UP000694620">
    <property type="component" value="Chromosome 4"/>
</dbReference>
<feature type="binding site" evidence="17">
    <location>
        <position position="180"/>
    </location>
    <ligand>
        <name>Ca(2+)</name>
        <dbReference type="ChEBI" id="CHEBI:29108"/>
        <label>3</label>
    </ligand>
</feature>
<dbReference type="FunFam" id="3.40.390.10:FF:000007">
    <property type="entry name" value="Collagenase 3"/>
    <property type="match status" value="1"/>
</dbReference>
<feature type="binding site" evidence="17">
    <location>
        <position position="311"/>
    </location>
    <ligand>
        <name>Ca(2+)</name>
        <dbReference type="ChEBI" id="CHEBI:29108"/>
        <label>5</label>
    </ligand>
</feature>
<dbReference type="InterPro" id="IPR001818">
    <property type="entry name" value="Pept_M10_metallopeptidase"/>
</dbReference>
<feature type="binding site" evidence="17">
    <location>
        <position position="270"/>
    </location>
    <ligand>
        <name>Ca(2+)</name>
        <dbReference type="ChEBI" id="CHEBI:29108"/>
        <label>4</label>
    </ligand>
</feature>
<evidence type="ECO:0000256" key="13">
    <source>
        <dbReference type="ARBA" id="ARBA00023145"/>
    </source>
</evidence>
<keyword evidence="9" id="KW-0378">Hydrolase</keyword>
<evidence type="ECO:0000259" key="20">
    <source>
        <dbReference type="SMART" id="SM00235"/>
    </source>
</evidence>
<evidence type="ECO:0000256" key="11">
    <source>
        <dbReference type="ARBA" id="ARBA00022837"/>
    </source>
</evidence>
<dbReference type="InterPro" id="IPR021190">
    <property type="entry name" value="Pept_M10A"/>
</dbReference>
<protein>
    <submittedName>
        <fullName evidence="21">Neutrophil collagenase-like</fullName>
    </submittedName>
</protein>
<comment type="cofactor">
    <cofactor evidence="17">
        <name>Ca(2+)</name>
        <dbReference type="ChEBI" id="CHEBI:29108"/>
    </cofactor>
    <text evidence="17">Can bind about 5 Ca(2+) ions per subunit.</text>
</comment>
<evidence type="ECO:0000313" key="21">
    <source>
        <dbReference type="Ensembl" id="ENSECRP00000004922.1"/>
    </source>
</evidence>
<comment type="cofactor">
    <cofactor evidence="17">
        <name>Zn(2+)</name>
        <dbReference type="ChEBI" id="CHEBI:29105"/>
    </cofactor>
    <text evidence="17">Binds 2 Zn(2+) ions per subunit.</text>
</comment>
<dbReference type="SUPFAM" id="SSF50923">
    <property type="entry name" value="Hemopexin-like domain"/>
    <property type="match status" value="1"/>
</dbReference>
<evidence type="ECO:0000256" key="12">
    <source>
        <dbReference type="ARBA" id="ARBA00023049"/>
    </source>
</evidence>
<feature type="binding site" description="in inhibited form" evidence="17">
    <location>
        <position position="74"/>
    </location>
    <ligand>
        <name>Zn(2+)</name>
        <dbReference type="ChEBI" id="CHEBI:29105"/>
        <label>2</label>
        <note>catalytic</note>
    </ligand>
</feature>
<feature type="binding site" evidence="17">
    <location>
        <position position="175"/>
    </location>
    <ligand>
        <name>Zn(2+)</name>
        <dbReference type="ChEBI" id="CHEBI:29105"/>
        <label>1</label>
    </ligand>
</feature>
<evidence type="ECO:0000313" key="22">
    <source>
        <dbReference type="Proteomes" id="UP000694620"/>
    </source>
</evidence>
<dbReference type="Pfam" id="PF00413">
    <property type="entry name" value="Peptidase_M10"/>
    <property type="match status" value="1"/>
</dbReference>
<dbReference type="Gene3D" id="3.40.390.10">
    <property type="entry name" value="Collagenase (Catalytic Domain)"/>
    <property type="match status" value="1"/>
</dbReference>
<feature type="binding site" evidence="16">
    <location>
        <position position="197"/>
    </location>
    <ligand>
        <name>Zn(2+)</name>
        <dbReference type="ChEBI" id="CHEBI:29105"/>
        <label>2</label>
        <note>catalytic</note>
    </ligand>
</feature>
<feature type="binding site" evidence="17">
    <location>
        <position position="149"/>
    </location>
    <ligand>
        <name>Zn(2+)</name>
        <dbReference type="ChEBI" id="CHEBI:29105"/>
        <label>1</label>
    </ligand>
</feature>
<feature type="binding site" evidence="17">
    <location>
        <position position="309"/>
    </location>
    <ligand>
        <name>Ca(2+)</name>
        <dbReference type="ChEBI" id="CHEBI:29108"/>
        <label>4</label>
    </ligand>
</feature>
<feature type="binding site" evidence="17">
    <location>
        <position position="155"/>
    </location>
    <ligand>
        <name>Ca(2+)</name>
        <dbReference type="ChEBI" id="CHEBI:29108"/>
        <label>3</label>
    </ligand>
</feature>
<sequence length="455" mass="52720">SPSLPKEILLCWVHLNSISSVFFLMQEYLKKFYNYNQIRISFQGKLMEMQKYFGLRRTGELNEETLTAMKKPRCGLSDAEDYGDSTRWKNVNLTYKIENYSPSVIPVEVKKIFKSAWRVWSDVTPLRFKARTKKDADIMISFQRGDHDDNSPFDGHGGILAHAFQPGTGIGGDVHFDHEEIWTANSTDYNLFSVAVHEFGHSLGLPHSNDPGSVMFPAYTYLKPNDFTLSYEDVQRIQDMYGANPNKGMSFLRKVPPKTPNKCDQNLSFDAVMRLQNEVIFFKDRHPEFIDLRLSFISAIWPALSSGIDAAYENTEQRHLVFFKGNQYWLVQQYDILEGYPKSIYHLGFPKSVKSIDAALSVTRKIGTMFFIFFRYYETQKKLDMNYPKHITEMWPGMESKVDAAVLFNGTVCPFGHFYGRNIYLTYLLIKTFDLFLNQGLSRLIKGCVWFQWAL</sequence>
<keyword evidence="8" id="KW-0677">Repeat</keyword>
<dbReference type="InterPro" id="IPR006026">
    <property type="entry name" value="Peptidase_Metallo"/>
</dbReference>
<evidence type="ECO:0000256" key="19">
    <source>
        <dbReference type="PROSITE-ProRule" id="PRU01011"/>
    </source>
</evidence>
<evidence type="ECO:0000256" key="15">
    <source>
        <dbReference type="PIRSR" id="PIRSR001191-1"/>
    </source>
</evidence>
<dbReference type="InterPro" id="IPR002477">
    <property type="entry name" value="Peptidoglycan-bd-like"/>
</dbReference>
<keyword evidence="4" id="KW-0272">Extracellular matrix</keyword>
<gene>
    <name evidence="21" type="primary">LOC114650497</name>
</gene>
<dbReference type="InterPro" id="IPR036365">
    <property type="entry name" value="PGBD-like_sf"/>
</dbReference>
<feature type="binding site" evidence="16">
    <location>
        <position position="201"/>
    </location>
    <ligand>
        <name>Zn(2+)</name>
        <dbReference type="ChEBI" id="CHEBI:29105"/>
        <label>2</label>
        <note>catalytic</note>
    </ligand>
</feature>
<evidence type="ECO:0000256" key="2">
    <source>
        <dbReference type="ARBA" id="ARBA00010370"/>
    </source>
</evidence>
<feature type="binding site" evidence="17">
    <location>
        <position position="359"/>
    </location>
    <ligand>
        <name>Ca(2+)</name>
        <dbReference type="ChEBI" id="CHEBI:29108"/>
        <label>5</label>
    </ligand>
</feature>
<feature type="binding site" evidence="16">
    <location>
        <position position="207"/>
    </location>
    <ligand>
        <name>Zn(2+)</name>
        <dbReference type="ChEBI" id="CHEBI:29105"/>
        <label>2</label>
        <note>catalytic</note>
    </ligand>
</feature>
<evidence type="ECO:0000256" key="4">
    <source>
        <dbReference type="ARBA" id="ARBA00022530"/>
    </source>
</evidence>
<feature type="binding site" evidence="17">
    <location>
        <position position="403"/>
    </location>
    <ligand>
        <name>Ca(2+)</name>
        <dbReference type="ChEBI" id="CHEBI:29108"/>
        <label>4</label>
    </ligand>
</feature>
<organism evidence="21 22">
    <name type="scientific">Erpetoichthys calabaricus</name>
    <name type="common">Rope fish</name>
    <name type="synonym">Calamoichthys calabaricus</name>
    <dbReference type="NCBI Taxonomy" id="27687"/>
    <lineage>
        <taxon>Eukaryota</taxon>
        <taxon>Metazoa</taxon>
        <taxon>Chordata</taxon>
        <taxon>Craniata</taxon>
        <taxon>Vertebrata</taxon>
        <taxon>Euteleostomi</taxon>
        <taxon>Actinopterygii</taxon>
        <taxon>Polypteriformes</taxon>
        <taxon>Polypteridae</taxon>
        <taxon>Erpetoichthys</taxon>
    </lineage>
</organism>
<evidence type="ECO:0000256" key="8">
    <source>
        <dbReference type="ARBA" id="ARBA00022737"/>
    </source>
</evidence>
<feature type="modified residue" description="Phosphotyrosine; by PKDCC" evidence="18">
    <location>
        <position position="340"/>
    </location>
</feature>
<reference evidence="21" key="2">
    <citation type="submission" date="2025-08" db="UniProtKB">
        <authorList>
            <consortium name="Ensembl"/>
        </authorList>
    </citation>
    <scope>IDENTIFICATION</scope>
</reference>
<accession>A0A8C4RN51</accession>
<feature type="binding site" evidence="17">
    <location>
        <position position="177"/>
    </location>
    <ligand>
        <name>Ca(2+)</name>
        <dbReference type="ChEBI" id="CHEBI:29108"/>
        <label>3</label>
    </ligand>
</feature>
<dbReference type="SUPFAM" id="SSF47090">
    <property type="entry name" value="PGBD-like"/>
    <property type="match status" value="1"/>
</dbReference>
<evidence type="ECO:0000256" key="18">
    <source>
        <dbReference type="PIRSR" id="PIRSR621190-4"/>
    </source>
</evidence>
<keyword evidence="10 16" id="KW-0862">Zinc</keyword>
<dbReference type="InterPro" id="IPR033739">
    <property type="entry name" value="M10A_MMP"/>
</dbReference>
<evidence type="ECO:0000256" key="9">
    <source>
        <dbReference type="ARBA" id="ARBA00022801"/>
    </source>
</evidence>
<dbReference type="GO" id="GO:0004222">
    <property type="term" value="F:metalloendopeptidase activity"/>
    <property type="evidence" value="ECO:0007669"/>
    <property type="project" value="InterPro"/>
</dbReference>
<dbReference type="PROSITE" id="PS51642">
    <property type="entry name" value="HEMOPEXIN_2"/>
    <property type="match status" value="2"/>
</dbReference>
<feature type="binding site" evidence="17">
    <location>
        <position position="137"/>
    </location>
    <ligand>
        <name>Ca(2+)</name>
        <dbReference type="ChEBI" id="CHEBI:29108"/>
        <label>2</label>
    </ligand>
</feature>
<dbReference type="GO" id="GO:0030574">
    <property type="term" value="P:collagen catabolic process"/>
    <property type="evidence" value="ECO:0007669"/>
    <property type="project" value="TreeGrafter"/>
</dbReference>
<dbReference type="InterPro" id="IPR000585">
    <property type="entry name" value="Hemopexin-like_dom"/>
</dbReference>
<dbReference type="PANTHER" id="PTHR10201:SF291">
    <property type="entry name" value="MATRIX METALLOPROTEINASE 1, ISOFORM C-RELATED"/>
    <property type="match status" value="1"/>
</dbReference>